<dbReference type="GO" id="GO:0004672">
    <property type="term" value="F:protein kinase activity"/>
    <property type="evidence" value="ECO:0007669"/>
    <property type="project" value="InterPro"/>
</dbReference>
<name>A0A5A7QUD7_STRAF</name>
<feature type="compositionally biased region" description="Basic and acidic residues" evidence="3">
    <location>
        <begin position="7"/>
        <end position="27"/>
    </location>
</feature>
<dbReference type="GO" id="GO:0005524">
    <property type="term" value="F:ATP binding"/>
    <property type="evidence" value="ECO:0007669"/>
    <property type="project" value="UniProtKB-KW"/>
</dbReference>
<dbReference type="OrthoDB" id="1711336at2759"/>
<dbReference type="SUPFAM" id="SSF56112">
    <property type="entry name" value="Protein kinase-like (PK-like)"/>
    <property type="match status" value="1"/>
</dbReference>
<feature type="domain" description="Protein kinase" evidence="4">
    <location>
        <begin position="95"/>
        <end position="360"/>
    </location>
</feature>
<evidence type="ECO:0000256" key="1">
    <source>
        <dbReference type="ARBA" id="ARBA00022741"/>
    </source>
</evidence>
<dbReference type="PROSITE" id="PS50011">
    <property type="entry name" value="PROTEIN_KINASE_DOM"/>
    <property type="match status" value="1"/>
</dbReference>
<dbReference type="GO" id="GO:0005886">
    <property type="term" value="C:plasma membrane"/>
    <property type="evidence" value="ECO:0007669"/>
    <property type="project" value="TreeGrafter"/>
</dbReference>
<accession>A0A5A7QUD7</accession>
<keyword evidence="5" id="KW-0808">Transferase</keyword>
<dbReference type="InterPro" id="IPR001245">
    <property type="entry name" value="Ser-Thr/Tyr_kinase_cat_dom"/>
</dbReference>
<dbReference type="Proteomes" id="UP000325081">
    <property type="component" value="Unassembled WGS sequence"/>
</dbReference>
<evidence type="ECO:0000256" key="3">
    <source>
        <dbReference type="SAM" id="MobiDB-lite"/>
    </source>
</evidence>
<dbReference type="EMBL" id="BKCP01008292">
    <property type="protein sequence ID" value="GER48556.1"/>
    <property type="molecule type" value="Genomic_DNA"/>
</dbReference>
<evidence type="ECO:0000256" key="2">
    <source>
        <dbReference type="ARBA" id="ARBA00022840"/>
    </source>
</evidence>
<keyword evidence="5" id="KW-0418">Kinase</keyword>
<evidence type="ECO:0000313" key="6">
    <source>
        <dbReference type="Proteomes" id="UP000325081"/>
    </source>
</evidence>
<sequence length="360" mass="41366">MASARSEMLHAKEGKEEERGSAADKEEEEAKIASFLEQIKDLSILPSMLDIEKDTNCCNLLQEWMTYNSRELRGIDLGDVKHYSDAELRVFTNGYSEDNLFCRTRHGRLFKAMDYNNRKLAVKTLDVSSPYRSLSYLTPPRLHAEIVLLRDPLIKSHPNFVKLIGYSCERKMAFVFDLDPKTSVHELLASDDFGWDARMKVAMDFGRLLKLSHENLIIYGYIDAKDIIFDQDSNAKFFDFGLHQRVKNKDEKIEVQCVFDDIGYIAPEICDYTERKWSMKSDVFSYGILLLNLICKKQGTIWSWFKQIKDGDNLIVSDSFEVDEHTKSGIIGLAMSCANLDWTCRPDMGTVVKNLEDLIG</sequence>
<keyword evidence="1" id="KW-0547">Nucleotide-binding</keyword>
<keyword evidence="2" id="KW-0067">ATP-binding</keyword>
<evidence type="ECO:0000313" key="5">
    <source>
        <dbReference type="EMBL" id="GER48556.1"/>
    </source>
</evidence>
<feature type="region of interest" description="Disordered" evidence="3">
    <location>
        <begin position="1"/>
        <end position="27"/>
    </location>
</feature>
<reference evidence="6" key="1">
    <citation type="journal article" date="2019" name="Curr. Biol.">
        <title>Genome Sequence of Striga asiatica Provides Insight into the Evolution of Plant Parasitism.</title>
        <authorList>
            <person name="Yoshida S."/>
            <person name="Kim S."/>
            <person name="Wafula E.K."/>
            <person name="Tanskanen J."/>
            <person name="Kim Y.M."/>
            <person name="Honaas L."/>
            <person name="Yang Z."/>
            <person name="Spallek T."/>
            <person name="Conn C.E."/>
            <person name="Ichihashi Y."/>
            <person name="Cheong K."/>
            <person name="Cui S."/>
            <person name="Der J.P."/>
            <person name="Gundlach H."/>
            <person name="Jiao Y."/>
            <person name="Hori C."/>
            <person name="Ishida J.K."/>
            <person name="Kasahara H."/>
            <person name="Kiba T."/>
            <person name="Kim M.S."/>
            <person name="Koo N."/>
            <person name="Laohavisit A."/>
            <person name="Lee Y.H."/>
            <person name="Lumba S."/>
            <person name="McCourt P."/>
            <person name="Mortimer J.C."/>
            <person name="Mutuku J.M."/>
            <person name="Nomura T."/>
            <person name="Sasaki-Sekimoto Y."/>
            <person name="Seto Y."/>
            <person name="Wang Y."/>
            <person name="Wakatake T."/>
            <person name="Sakakibara H."/>
            <person name="Demura T."/>
            <person name="Yamaguchi S."/>
            <person name="Yoneyama K."/>
            <person name="Manabe R.I."/>
            <person name="Nelson D.C."/>
            <person name="Schulman A.H."/>
            <person name="Timko M.P."/>
            <person name="dePamphilis C.W."/>
            <person name="Choi D."/>
            <person name="Shirasu K."/>
        </authorList>
    </citation>
    <scope>NUCLEOTIDE SEQUENCE [LARGE SCALE GENOMIC DNA]</scope>
    <source>
        <strain evidence="6">cv. UVA1</strain>
    </source>
</reference>
<evidence type="ECO:0000259" key="4">
    <source>
        <dbReference type="PROSITE" id="PS50011"/>
    </source>
</evidence>
<dbReference type="InterPro" id="IPR011009">
    <property type="entry name" value="Kinase-like_dom_sf"/>
</dbReference>
<protein>
    <submittedName>
        <fullName evidence="5">Kinase family protein</fullName>
    </submittedName>
</protein>
<proteinExistence type="predicted"/>
<dbReference type="InterPro" id="IPR000719">
    <property type="entry name" value="Prot_kinase_dom"/>
</dbReference>
<dbReference type="PANTHER" id="PTHR27001">
    <property type="entry name" value="OS01G0253100 PROTEIN"/>
    <property type="match status" value="1"/>
</dbReference>
<keyword evidence="6" id="KW-1185">Reference proteome</keyword>
<gene>
    <name evidence="5" type="ORF">STAS_25722</name>
</gene>
<organism evidence="5 6">
    <name type="scientific">Striga asiatica</name>
    <name type="common">Asiatic witchweed</name>
    <name type="synonym">Buchnera asiatica</name>
    <dbReference type="NCBI Taxonomy" id="4170"/>
    <lineage>
        <taxon>Eukaryota</taxon>
        <taxon>Viridiplantae</taxon>
        <taxon>Streptophyta</taxon>
        <taxon>Embryophyta</taxon>
        <taxon>Tracheophyta</taxon>
        <taxon>Spermatophyta</taxon>
        <taxon>Magnoliopsida</taxon>
        <taxon>eudicotyledons</taxon>
        <taxon>Gunneridae</taxon>
        <taxon>Pentapetalae</taxon>
        <taxon>asterids</taxon>
        <taxon>lamiids</taxon>
        <taxon>Lamiales</taxon>
        <taxon>Orobanchaceae</taxon>
        <taxon>Buchnereae</taxon>
        <taxon>Striga</taxon>
    </lineage>
</organism>
<comment type="caution">
    <text evidence="5">The sequence shown here is derived from an EMBL/GenBank/DDBJ whole genome shotgun (WGS) entry which is preliminary data.</text>
</comment>
<dbReference type="Gene3D" id="1.10.510.10">
    <property type="entry name" value="Transferase(Phosphotransferase) domain 1"/>
    <property type="match status" value="1"/>
</dbReference>
<dbReference type="Gene3D" id="3.30.200.20">
    <property type="entry name" value="Phosphorylase Kinase, domain 1"/>
    <property type="match status" value="1"/>
</dbReference>
<dbReference type="Pfam" id="PF07714">
    <property type="entry name" value="PK_Tyr_Ser-Thr"/>
    <property type="match status" value="1"/>
</dbReference>
<dbReference type="PANTHER" id="PTHR27001:SF931">
    <property type="entry name" value="OS11G0664100 PROTEIN"/>
    <property type="match status" value="1"/>
</dbReference>
<dbReference type="AlphaFoldDB" id="A0A5A7QUD7"/>